<dbReference type="InterPro" id="IPR045175">
    <property type="entry name" value="M28_fam"/>
</dbReference>
<evidence type="ECO:0000256" key="3">
    <source>
        <dbReference type="ARBA" id="ARBA00005957"/>
    </source>
</evidence>
<name>A0AAD5PCH9_9FUNG</name>
<accession>A0AAD5PCH9</accession>
<evidence type="ECO:0000313" key="15">
    <source>
        <dbReference type="Proteomes" id="UP001209540"/>
    </source>
</evidence>
<keyword evidence="15" id="KW-1185">Reference proteome</keyword>
<dbReference type="CDD" id="cd03876">
    <property type="entry name" value="M28_SGAP_like"/>
    <property type="match status" value="1"/>
</dbReference>
<evidence type="ECO:0000259" key="13">
    <source>
        <dbReference type="Pfam" id="PF04389"/>
    </source>
</evidence>
<evidence type="ECO:0000259" key="12">
    <source>
        <dbReference type="Pfam" id="PF02225"/>
    </source>
</evidence>
<sequence length="508" mass="52901">MRVLPAIASALALLSVSSAAPLEERGPPAHALSKQLVTRVKLDGLLRHTNAFQKQADEGGNKNRVFGSKAHNATIDYIYNFGVQNGYETTIQYGTFPYSETIASSVSIVSPEVETPNVPINLMTFSPSTPEEGVTADVVNTGNLGCAATDYTDVTGKIALVQRGTCAFGDKAAAAGEAGAAGLLIYNTEDGELNGTLGSILEGAAPTGGISKADGEALIKLLEGGSAVSLNLKLIEIHENRGSANVCAETKSGNKQNVVMLGAHTDSVVAGPGINDNGSGSAGLLEVSYLFRNVKPNNAVRFCWWTAEEFGLLGAEHYVASLSEEQINDIALYLNFDMIASPNYFNGIYDGDGSAFETAGPEGSAAIEKLLIDFFAGQDAKSSPTAFDGRSDYGPFIDVGIPAGGTFTGAEGLKTEQEASWYGGKAGIAYDECYHAACDTTENLNSEAFVLHTKAIAHATAIYSDSTETVNGVASGRPGKGHGNRGKAKFTANRGTRAPCGSTPPSVQ</sequence>
<feature type="domain" description="Peptidase M28" evidence="13">
    <location>
        <begin position="245"/>
        <end position="458"/>
    </location>
</feature>
<keyword evidence="6 10" id="KW-0479">Metal-binding</keyword>
<dbReference type="AlphaFoldDB" id="A0AAD5PCH9"/>
<dbReference type="InterPro" id="IPR041756">
    <property type="entry name" value="M28_SGAP-like"/>
</dbReference>
<evidence type="ECO:0000256" key="4">
    <source>
        <dbReference type="ARBA" id="ARBA00022438"/>
    </source>
</evidence>
<dbReference type="EMBL" id="JAIXMP010000018">
    <property type="protein sequence ID" value="KAI9258950.1"/>
    <property type="molecule type" value="Genomic_DNA"/>
</dbReference>
<feature type="domain" description="PA" evidence="12">
    <location>
        <begin position="134"/>
        <end position="218"/>
    </location>
</feature>
<reference evidence="14" key="1">
    <citation type="journal article" date="2022" name="IScience">
        <title>Evolution of zygomycete secretomes and the origins of terrestrial fungal ecologies.</title>
        <authorList>
            <person name="Chang Y."/>
            <person name="Wang Y."/>
            <person name="Mondo S."/>
            <person name="Ahrendt S."/>
            <person name="Andreopoulos W."/>
            <person name="Barry K."/>
            <person name="Beard J."/>
            <person name="Benny G.L."/>
            <person name="Blankenship S."/>
            <person name="Bonito G."/>
            <person name="Cuomo C."/>
            <person name="Desiro A."/>
            <person name="Gervers K.A."/>
            <person name="Hundley H."/>
            <person name="Kuo A."/>
            <person name="LaButti K."/>
            <person name="Lang B.F."/>
            <person name="Lipzen A."/>
            <person name="O'Donnell K."/>
            <person name="Pangilinan J."/>
            <person name="Reynolds N."/>
            <person name="Sandor L."/>
            <person name="Smith M.E."/>
            <person name="Tsang A."/>
            <person name="Grigoriev I.V."/>
            <person name="Stajich J.E."/>
            <person name="Spatafora J.W."/>
        </authorList>
    </citation>
    <scope>NUCLEOTIDE SEQUENCE</scope>
    <source>
        <strain evidence="14">RSA 2281</strain>
    </source>
</reference>
<dbReference type="Pfam" id="PF04389">
    <property type="entry name" value="Peptidase_M28"/>
    <property type="match status" value="1"/>
</dbReference>
<dbReference type="GO" id="GO:0004177">
    <property type="term" value="F:aminopeptidase activity"/>
    <property type="evidence" value="ECO:0007669"/>
    <property type="project" value="UniProtKB-KW"/>
</dbReference>
<keyword evidence="9 10" id="KW-0862">Zinc</keyword>
<protein>
    <recommendedName>
        <fullName evidence="10">Peptide hydrolase</fullName>
        <ecNumber evidence="10">3.4.-.-</ecNumber>
    </recommendedName>
</protein>
<dbReference type="SUPFAM" id="SSF52025">
    <property type="entry name" value="PA domain"/>
    <property type="match status" value="1"/>
</dbReference>
<dbReference type="Proteomes" id="UP001209540">
    <property type="component" value="Unassembled WGS sequence"/>
</dbReference>
<evidence type="ECO:0000256" key="7">
    <source>
        <dbReference type="ARBA" id="ARBA00022729"/>
    </source>
</evidence>
<evidence type="ECO:0000256" key="9">
    <source>
        <dbReference type="ARBA" id="ARBA00022833"/>
    </source>
</evidence>
<evidence type="ECO:0000256" key="1">
    <source>
        <dbReference type="ARBA" id="ARBA00001947"/>
    </source>
</evidence>
<dbReference type="Gene3D" id="3.40.630.10">
    <property type="entry name" value="Zn peptidases"/>
    <property type="match status" value="1"/>
</dbReference>
<reference evidence="14" key="2">
    <citation type="submission" date="2023-02" db="EMBL/GenBank/DDBJ databases">
        <authorList>
            <consortium name="DOE Joint Genome Institute"/>
            <person name="Mondo S.J."/>
            <person name="Chang Y."/>
            <person name="Wang Y."/>
            <person name="Ahrendt S."/>
            <person name="Andreopoulos W."/>
            <person name="Barry K."/>
            <person name="Beard J."/>
            <person name="Benny G.L."/>
            <person name="Blankenship S."/>
            <person name="Bonito G."/>
            <person name="Cuomo C."/>
            <person name="Desiro A."/>
            <person name="Gervers K.A."/>
            <person name="Hundley H."/>
            <person name="Kuo A."/>
            <person name="LaButti K."/>
            <person name="Lang B.F."/>
            <person name="Lipzen A."/>
            <person name="O'Donnell K."/>
            <person name="Pangilinan J."/>
            <person name="Reynolds N."/>
            <person name="Sandor L."/>
            <person name="Smith M.W."/>
            <person name="Tsang A."/>
            <person name="Grigoriev I.V."/>
            <person name="Stajich J.E."/>
            <person name="Spatafora J.W."/>
        </authorList>
    </citation>
    <scope>NUCLEOTIDE SEQUENCE</scope>
    <source>
        <strain evidence="14">RSA 2281</strain>
    </source>
</reference>
<comment type="similarity">
    <text evidence="2">Belongs to the peptidase M28 family. M28B subfamily.</text>
</comment>
<feature type="compositionally biased region" description="Basic residues" evidence="11">
    <location>
        <begin position="479"/>
        <end position="488"/>
    </location>
</feature>
<dbReference type="SUPFAM" id="SSF53187">
    <property type="entry name" value="Zn-dependent exopeptidases"/>
    <property type="match status" value="1"/>
</dbReference>
<feature type="region of interest" description="Disordered" evidence="11">
    <location>
        <begin position="473"/>
        <end position="508"/>
    </location>
</feature>
<evidence type="ECO:0000313" key="14">
    <source>
        <dbReference type="EMBL" id="KAI9258950.1"/>
    </source>
</evidence>
<evidence type="ECO:0000256" key="10">
    <source>
        <dbReference type="RuleBase" id="RU361240"/>
    </source>
</evidence>
<proteinExistence type="inferred from homology"/>
<dbReference type="PANTHER" id="PTHR12147">
    <property type="entry name" value="METALLOPEPTIDASE M28 FAMILY MEMBER"/>
    <property type="match status" value="1"/>
</dbReference>
<evidence type="ECO:0000256" key="5">
    <source>
        <dbReference type="ARBA" id="ARBA00022670"/>
    </source>
</evidence>
<evidence type="ECO:0000256" key="6">
    <source>
        <dbReference type="ARBA" id="ARBA00022723"/>
    </source>
</evidence>
<keyword evidence="7 10" id="KW-0732">Signal</keyword>
<dbReference type="Pfam" id="PF02225">
    <property type="entry name" value="PA"/>
    <property type="match status" value="1"/>
</dbReference>
<feature type="chain" id="PRO_5041768358" description="Peptide hydrolase" evidence="10">
    <location>
        <begin position="20"/>
        <end position="508"/>
    </location>
</feature>
<evidence type="ECO:0000256" key="2">
    <source>
        <dbReference type="ARBA" id="ARBA00005634"/>
    </source>
</evidence>
<dbReference type="Gene3D" id="3.50.30.30">
    <property type="match status" value="1"/>
</dbReference>
<feature type="signal peptide" evidence="10">
    <location>
        <begin position="1"/>
        <end position="19"/>
    </location>
</feature>
<evidence type="ECO:0000256" key="8">
    <source>
        <dbReference type="ARBA" id="ARBA00022801"/>
    </source>
</evidence>
<dbReference type="PANTHER" id="PTHR12147:SF26">
    <property type="entry name" value="PEPTIDASE M28 DOMAIN-CONTAINING PROTEIN"/>
    <property type="match status" value="1"/>
</dbReference>
<dbReference type="GO" id="GO:0006508">
    <property type="term" value="P:proteolysis"/>
    <property type="evidence" value="ECO:0007669"/>
    <property type="project" value="UniProtKB-KW"/>
</dbReference>
<dbReference type="EC" id="3.4.-.-" evidence="10"/>
<evidence type="ECO:0000256" key="11">
    <source>
        <dbReference type="SAM" id="MobiDB-lite"/>
    </source>
</evidence>
<dbReference type="GO" id="GO:0046872">
    <property type="term" value="F:metal ion binding"/>
    <property type="evidence" value="ECO:0007669"/>
    <property type="project" value="UniProtKB-KW"/>
</dbReference>
<keyword evidence="4 14" id="KW-0031">Aminopeptidase</keyword>
<keyword evidence="5 10" id="KW-0645">Protease</keyword>
<dbReference type="InterPro" id="IPR003137">
    <property type="entry name" value="PA_domain"/>
</dbReference>
<dbReference type="InterPro" id="IPR007484">
    <property type="entry name" value="Peptidase_M28"/>
</dbReference>
<comment type="cofactor">
    <cofactor evidence="1">
        <name>Zn(2+)</name>
        <dbReference type="ChEBI" id="CHEBI:29105"/>
    </cofactor>
</comment>
<keyword evidence="8 10" id="KW-0378">Hydrolase</keyword>
<dbReference type="InterPro" id="IPR046450">
    <property type="entry name" value="PA_dom_sf"/>
</dbReference>
<gene>
    <name evidence="14" type="ORF">BDA99DRAFT_105106</name>
</gene>
<organism evidence="14 15">
    <name type="scientific">Phascolomyces articulosus</name>
    <dbReference type="NCBI Taxonomy" id="60185"/>
    <lineage>
        <taxon>Eukaryota</taxon>
        <taxon>Fungi</taxon>
        <taxon>Fungi incertae sedis</taxon>
        <taxon>Mucoromycota</taxon>
        <taxon>Mucoromycotina</taxon>
        <taxon>Mucoromycetes</taxon>
        <taxon>Mucorales</taxon>
        <taxon>Lichtheimiaceae</taxon>
        <taxon>Phascolomyces</taxon>
    </lineage>
</organism>
<comment type="caution">
    <text evidence="14">The sequence shown here is derived from an EMBL/GenBank/DDBJ whole genome shotgun (WGS) entry which is preliminary data.</text>
</comment>
<dbReference type="GO" id="GO:0008235">
    <property type="term" value="F:metalloexopeptidase activity"/>
    <property type="evidence" value="ECO:0007669"/>
    <property type="project" value="InterPro"/>
</dbReference>
<comment type="similarity">
    <text evidence="3">Belongs to the peptidase M28 family. M28A subfamily.</text>
</comment>